<dbReference type="Gene3D" id="3.40.50.410">
    <property type="entry name" value="von Willebrand factor, type A domain"/>
    <property type="match status" value="1"/>
</dbReference>
<gene>
    <name evidence="3" type="ORF">BIGA_1284</name>
</gene>
<accession>A0A087APW3</accession>
<evidence type="ECO:0000313" key="4">
    <source>
        <dbReference type="Proteomes" id="UP000029046"/>
    </source>
</evidence>
<keyword evidence="1" id="KW-0812">Transmembrane</keyword>
<dbReference type="Proteomes" id="UP000029046">
    <property type="component" value="Unassembled WGS sequence"/>
</dbReference>
<feature type="transmembrane region" description="Helical" evidence="1">
    <location>
        <begin position="313"/>
        <end position="335"/>
    </location>
</feature>
<keyword evidence="1" id="KW-0472">Membrane</keyword>
<feature type="transmembrane region" description="Helical" evidence="1">
    <location>
        <begin position="12"/>
        <end position="34"/>
    </location>
</feature>
<dbReference type="EMBL" id="JGYX01000003">
    <property type="protein sequence ID" value="KFI60813.1"/>
    <property type="molecule type" value="Genomic_DNA"/>
</dbReference>
<dbReference type="AlphaFoldDB" id="A0A087APW3"/>
<comment type="caution">
    <text evidence="3">The sequence shown here is derived from an EMBL/GenBank/DDBJ whole genome shotgun (WGS) entry which is preliminary data.</text>
</comment>
<keyword evidence="1" id="KW-1133">Transmembrane helix</keyword>
<keyword evidence="4" id="KW-1185">Reference proteome</keyword>
<feature type="domain" description="VWFA" evidence="2">
    <location>
        <begin position="79"/>
        <end position="273"/>
    </location>
</feature>
<evidence type="ECO:0000256" key="1">
    <source>
        <dbReference type="SAM" id="Phobius"/>
    </source>
</evidence>
<name>A0A087APW3_9BIFI</name>
<dbReference type="OrthoDB" id="9814325at2"/>
<proteinExistence type="predicted"/>
<dbReference type="InterPro" id="IPR036465">
    <property type="entry name" value="vWFA_dom_sf"/>
</dbReference>
<evidence type="ECO:0000259" key="2">
    <source>
        <dbReference type="PROSITE" id="PS50234"/>
    </source>
</evidence>
<feature type="transmembrane region" description="Helical" evidence="1">
    <location>
        <begin position="46"/>
        <end position="67"/>
    </location>
</feature>
<dbReference type="CDD" id="cd00198">
    <property type="entry name" value="vWFA"/>
    <property type="match status" value="1"/>
</dbReference>
<protein>
    <submittedName>
        <fullName evidence="3">von Willebrand factor A</fullName>
    </submittedName>
</protein>
<dbReference type="eggNOG" id="COG2304">
    <property type="taxonomic scope" value="Bacteria"/>
</dbReference>
<evidence type="ECO:0000313" key="3">
    <source>
        <dbReference type="EMBL" id="KFI60813.1"/>
    </source>
</evidence>
<dbReference type="RefSeq" id="WP_033506492.1">
    <property type="nucleotide sequence ID" value="NZ_JGYX01000003.1"/>
</dbReference>
<reference evidence="3 4" key="1">
    <citation type="submission" date="2014-03" db="EMBL/GenBank/DDBJ databases">
        <title>Genomics of Bifidobacteria.</title>
        <authorList>
            <person name="Ventura M."/>
            <person name="Milani C."/>
            <person name="Lugli G.A."/>
        </authorList>
    </citation>
    <scope>NUCLEOTIDE SEQUENCE [LARGE SCALE GENOMIC DNA]</scope>
    <source>
        <strain evidence="3 4">LMG 11586</strain>
    </source>
</reference>
<dbReference type="InterPro" id="IPR002035">
    <property type="entry name" value="VWF_A"/>
</dbReference>
<organism evidence="3 4">
    <name type="scientific">Bifidobacterium pullorum subsp. gallinarum</name>
    <dbReference type="NCBI Taxonomy" id="78344"/>
    <lineage>
        <taxon>Bacteria</taxon>
        <taxon>Bacillati</taxon>
        <taxon>Actinomycetota</taxon>
        <taxon>Actinomycetes</taxon>
        <taxon>Bifidobacteriales</taxon>
        <taxon>Bifidobacteriaceae</taxon>
        <taxon>Bifidobacterium</taxon>
    </lineage>
</organism>
<dbReference type="SUPFAM" id="SSF53300">
    <property type="entry name" value="vWA-like"/>
    <property type="match status" value="1"/>
</dbReference>
<sequence>MNALTFSPALGWPVGGAIAAVMAVLAVLEVALYVRRRGSSDETLTACIRRTVIALLVGVMALTPSVVTPTTSRAVNATDVVIAVDVTGSMAVADARYGSDEPVSRMDAAKQAVHGLTAMYPDASFAAVRFGASGTLDVPLTPDSIAIGNWADTLAVEATSVSSGSSLDAPLVQLLLTLRDIREQHPDDALLLYMITDGEQTSNRTRRTFSTLRRYLDDAFVIGVGSAEGGNIPVVADGVGDSPDGEWVIDPATGQPGVSVMDTGNLEDLADEMSGTALLMDATRTIDSGASEEASHRWRVTETAKERTRLTPLVWPLAMVLVPLLVWELGAWLALSRRLI</sequence>
<dbReference type="PROSITE" id="PS50234">
    <property type="entry name" value="VWFA"/>
    <property type="match status" value="1"/>
</dbReference>